<dbReference type="PIRSF" id="PIRSF031890">
    <property type="entry name" value="UCP031890_transporter_Tim44"/>
    <property type="match status" value="1"/>
</dbReference>
<comment type="caution">
    <text evidence="3">The sequence shown here is derived from an EMBL/GenBank/DDBJ whole genome shotgun (WGS) entry which is preliminary data.</text>
</comment>
<dbReference type="InterPro" id="IPR007379">
    <property type="entry name" value="Tim44-like_dom"/>
</dbReference>
<dbReference type="RefSeq" id="WP_119762535.1">
    <property type="nucleotide sequence ID" value="NZ_QYUM01000003.1"/>
</dbReference>
<proteinExistence type="predicted"/>
<gene>
    <name evidence="3" type="ORF">D3876_12210</name>
</gene>
<dbReference type="EMBL" id="QYUM01000003">
    <property type="protein sequence ID" value="RJF90926.1"/>
    <property type="molecule type" value="Genomic_DNA"/>
</dbReference>
<name>A0A418WLK3_9SPHN</name>
<protein>
    <submittedName>
        <fullName evidence="3">Tim44 domain-containing protein</fullName>
    </submittedName>
</protein>
<accession>A0A418WLK3</accession>
<evidence type="ECO:0000259" key="2">
    <source>
        <dbReference type="SMART" id="SM00978"/>
    </source>
</evidence>
<feature type="region of interest" description="Disordered" evidence="1">
    <location>
        <begin position="28"/>
        <end position="47"/>
    </location>
</feature>
<dbReference type="Proteomes" id="UP000286100">
    <property type="component" value="Unassembled WGS sequence"/>
</dbReference>
<dbReference type="SUPFAM" id="SSF54427">
    <property type="entry name" value="NTF2-like"/>
    <property type="match status" value="1"/>
</dbReference>
<evidence type="ECO:0000313" key="4">
    <source>
        <dbReference type="Proteomes" id="UP000286100"/>
    </source>
</evidence>
<dbReference type="NCBIfam" id="NF033779">
    <property type="entry name" value="Tim44_TimA_adap"/>
    <property type="match status" value="1"/>
</dbReference>
<evidence type="ECO:0000313" key="3">
    <source>
        <dbReference type="EMBL" id="RJF90926.1"/>
    </source>
</evidence>
<dbReference type="InterPro" id="IPR016985">
    <property type="entry name" value="UCP031890_Tim44-rel"/>
</dbReference>
<dbReference type="InterPro" id="IPR032710">
    <property type="entry name" value="NTF2-like_dom_sf"/>
</dbReference>
<dbReference type="AlphaFoldDB" id="A0A418WLK3"/>
<dbReference type="SMART" id="SM00978">
    <property type="entry name" value="Tim44"/>
    <property type="match status" value="1"/>
</dbReference>
<organism evidence="3 4">
    <name type="scientific">Sphingomonas cavernae</name>
    <dbReference type="NCBI Taxonomy" id="2320861"/>
    <lineage>
        <taxon>Bacteria</taxon>
        <taxon>Pseudomonadati</taxon>
        <taxon>Pseudomonadota</taxon>
        <taxon>Alphaproteobacteria</taxon>
        <taxon>Sphingomonadales</taxon>
        <taxon>Sphingomonadaceae</taxon>
        <taxon>Sphingomonas</taxon>
    </lineage>
</organism>
<dbReference type="OrthoDB" id="9798618at2"/>
<dbReference type="Pfam" id="PF04280">
    <property type="entry name" value="Tim44"/>
    <property type="match status" value="1"/>
</dbReference>
<sequence length="217" mass="23304">MVTVVILALVSVFLALRLYAVLGKRTGHEQQPLPRPAEERLGPPPAAGTVTDISPEARVLGDPSIGPAAQRGLKAIMAADSAFDPARFLEGAKYAYRMVLEAYWSGDEAQLAELAGDDVRAAFFQAIADRKAAGHVLDNRLVAVERAMISDAELDGQMARITVRFDADIAAVTRDGDGNVIAGSLSDAVPTHDVWTFSRHIRSDDPNWLLVETDEAA</sequence>
<keyword evidence="4" id="KW-1185">Reference proteome</keyword>
<dbReference type="Gene3D" id="3.10.450.240">
    <property type="match status" value="1"/>
</dbReference>
<evidence type="ECO:0000256" key="1">
    <source>
        <dbReference type="SAM" id="MobiDB-lite"/>
    </source>
</evidence>
<feature type="domain" description="Tim44-like" evidence="2">
    <location>
        <begin position="69"/>
        <end position="215"/>
    </location>
</feature>
<reference evidence="3 4" key="1">
    <citation type="submission" date="2018-09" db="EMBL/GenBank/DDBJ databases">
        <authorList>
            <person name="Zhu H."/>
        </authorList>
    </citation>
    <scope>NUCLEOTIDE SEQUENCE [LARGE SCALE GENOMIC DNA]</scope>
    <source>
        <strain evidence="3 4">K2R01-6</strain>
    </source>
</reference>